<dbReference type="RefSeq" id="WP_132383124.1">
    <property type="nucleotide sequence ID" value="NZ_DAIRMY010000176.1"/>
</dbReference>
<sequence>MEYQEFLCAVEGQLNKKLKEGVKAKVYTAQKNNGREKKGILFETKELSASPAIYLEGLFYRFQKGEQLGGLVQEILDFYGSIEGKEPWGYHQLQEYDVIKDRVVFRLIHTEKNKRMLEHIPSVEILDLSMVFYILLQLDEEGTATVQISNAHLKMWGINREQLYPAAIKNASVLLPAEFFTMHYAIEEMLEEAAGEEGDSVKRRDEKENLLSQIGEQPEDTMYVLTNFIRYCGAACVFYPHILDMIGEMLKEDYFVLPSSIHEVIVVPESKGLDAEEMCKMVKEINETQVAPEEVLSDHAYFYRRKERQLMFQKPGL</sequence>
<keyword evidence="2" id="KW-1185">Reference proteome</keyword>
<dbReference type="Pfam" id="PF18941">
    <property type="entry name" value="DUF5688"/>
    <property type="match status" value="1"/>
</dbReference>
<evidence type="ECO:0000313" key="1">
    <source>
        <dbReference type="EMBL" id="TCS76009.1"/>
    </source>
</evidence>
<dbReference type="OrthoDB" id="1655031at2"/>
<accession>A0A4R3K221</accession>
<name>A0A4R3K221_9FIRM</name>
<dbReference type="Proteomes" id="UP000295726">
    <property type="component" value="Unassembled WGS sequence"/>
</dbReference>
<reference evidence="1 2" key="1">
    <citation type="submission" date="2019-03" db="EMBL/GenBank/DDBJ databases">
        <title>Genomic Encyclopedia of Type Strains, Phase IV (KMG-IV): sequencing the most valuable type-strain genomes for metagenomic binning, comparative biology and taxonomic classification.</title>
        <authorList>
            <person name="Goeker M."/>
        </authorList>
    </citation>
    <scope>NUCLEOTIDE SEQUENCE [LARGE SCALE GENOMIC DNA]</scope>
    <source>
        <strain evidence="1 2">DSM 29489</strain>
    </source>
</reference>
<dbReference type="AlphaFoldDB" id="A0A4R3K221"/>
<proteinExistence type="predicted"/>
<comment type="caution">
    <text evidence="1">The sequence shown here is derived from an EMBL/GenBank/DDBJ whole genome shotgun (WGS) entry which is preliminary data.</text>
</comment>
<dbReference type="InterPro" id="IPR043743">
    <property type="entry name" value="DUF5688"/>
</dbReference>
<evidence type="ECO:0000313" key="2">
    <source>
        <dbReference type="Proteomes" id="UP000295726"/>
    </source>
</evidence>
<organism evidence="1 2">
    <name type="scientific">Muricomes intestini</name>
    <dbReference type="NCBI Taxonomy" id="1796634"/>
    <lineage>
        <taxon>Bacteria</taxon>
        <taxon>Bacillati</taxon>
        <taxon>Bacillota</taxon>
        <taxon>Clostridia</taxon>
        <taxon>Lachnospirales</taxon>
        <taxon>Lachnospiraceae</taxon>
        <taxon>Muricomes</taxon>
    </lineage>
</organism>
<dbReference type="EMBL" id="SLZZ01000026">
    <property type="protein sequence ID" value="TCS76009.1"/>
    <property type="molecule type" value="Genomic_DNA"/>
</dbReference>
<protein>
    <submittedName>
        <fullName evidence="1">Uncharacterized protein</fullName>
    </submittedName>
</protein>
<gene>
    <name evidence="1" type="ORF">EDD59_12650</name>
</gene>